<proteinExistence type="predicted"/>
<comment type="caution">
    <text evidence="2">The sequence shown here is derived from an EMBL/GenBank/DDBJ whole genome shotgun (WGS) entry which is preliminary data.</text>
</comment>
<evidence type="ECO:0000313" key="2">
    <source>
        <dbReference type="EMBL" id="CAG8604469.1"/>
    </source>
</evidence>
<organism evidence="2 3">
    <name type="scientific">Acaulospora morrowiae</name>
    <dbReference type="NCBI Taxonomy" id="94023"/>
    <lineage>
        <taxon>Eukaryota</taxon>
        <taxon>Fungi</taxon>
        <taxon>Fungi incertae sedis</taxon>
        <taxon>Mucoromycota</taxon>
        <taxon>Glomeromycotina</taxon>
        <taxon>Glomeromycetes</taxon>
        <taxon>Diversisporales</taxon>
        <taxon>Acaulosporaceae</taxon>
        <taxon>Acaulospora</taxon>
    </lineage>
</organism>
<keyword evidence="1" id="KW-0472">Membrane</keyword>
<dbReference type="Proteomes" id="UP000789342">
    <property type="component" value="Unassembled WGS sequence"/>
</dbReference>
<reference evidence="2" key="1">
    <citation type="submission" date="2021-06" db="EMBL/GenBank/DDBJ databases">
        <authorList>
            <person name="Kallberg Y."/>
            <person name="Tangrot J."/>
            <person name="Rosling A."/>
        </authorList>
    </citation>
    <scope>NUCLEOTIDE SEQUENCE</scope>
    <source>
        <strain evidence="2">CL551</strain>
    </source>
</reference>
<keyword evidence="1" id="KW-1133">Transmembrane helix</keyword>
<sequence length="281" mass="32943">MPYNERTPLISTERANYQTRYYNPCCFLLCSIVVIIITGVISSNNNADFDLPTDISQIPLGYSFRLKNRWSTEYLVETLPVEFQDVLSNKEMNDDHGVMMIAKIVSKLWSKGIYQIQEFRYKPDGNVTMVSTVFSNYEEFWLDDVLISFTEKNNESLKPLDLRTCDYRIGWFWLSDGYISRKCSRANEEKFYKVAYFRRNSLDGLDFFSMNHTIEYGEVSKVDPWLDRRDVIVDQSAPYPPILPAICSIYYDSYENSKNGWNSIYNENESLNSRHGDDNQE</sequence>
<keyword evidence="1" id="KW-0812">Transmembrane</keyword>
<gene>
    <name evidence="2" type="ORF">AMORRO_LOCUS7928</name>
</gene>
<dbReference type="EMBL" id="CAJVPV010006401">
    <property type="protein sequence ID" value="CAG8604469.1"/>
    <property type="molecule type" value="Genomic_DNA"/>
</dbReference>
<evidence type="ECO:0000313" key="3">
    <source>
        <dbReference type="Proteomes" id="UP000789342"/>
    </source>
</evidence>
<protein>
    <submittedName>
        <fullName evidence="2">10988_t:CDS:1</fullName>
    </submittedName>
</protein>
<evidence type="ECO:0000256" key="1">
    <source>
        <dbReference type="SAM" id="Phobius"/>
    </source>
</evidence>
<accession>A0A9N9CJY0</accession>
<keyword evidence="3" id="KW-1185">Reference proteome</keyword>
<dbReference type="OrthoDB" id="2335332at2759"/>
<name>A0A9N9CJY0_9GLOM</name>
<feature type="transmembrane region" description="Helical" evidence="1">
    <location>
        <begin position="21"/>
        <end position="41"/>
    </location>
</feature>
<dbReference type="AlphaFoldDB" id="A0A9N9CJY0"/>